<dbReference type="Pfam" id="PF00722">
    <property type="entry name" value="Glyco_hydro_16"/>
    <property type="match status" value="1"/>
</dbReference>
<dbReference type="CDD" id="cd08023">
    <property type="entry name" value="GH16_laminarinase_like"/>
    <property type="match status" value="1"/>
</dbReference>
<dbReference type="PANTHER" id="PTHR10963:SF55">
    <property type="entry name" value="GLYCOSIDE HYDROLASE FAMILY 16 PROTEIN"/>
    <property type="match status" value="1"/>
</dbReference>
<reference evidence="11 12" key="1">
    <citation type="submission" date="2024-01" db="EMBL/GenBank/DDBJ databases">
        <title>Genome insights into Plantactinospora sonchi sp. nov.</title>
        <authorList>
            <person name="Wang L."/>
        </authorList>
    </citation>
    <scope>NUCLEOTIDE SEQUENCE [LARGE SCALE GENOMIC DNA]</scope>
    <source>
        <strain evidence="11 12">NEAU-QY2</strain>
    </source>
</reference>
<evidence type="ECO:0000256" key="1">
    <source>
        <dbReference type="ARBA" id="ARBA00000481"/>
    </source>
</evidence>
<name>A0ABU7RRV7_9ACTN</name>
<evidence type="ECO:0000259" key="10">
    <source>
        <dbReference type="PROSITE" id="PS51762"/>
    </source>
</evidence>
<evidence type="ECO:0000256" key="8">
    <source>
        <dbReference type="ARBA" id="ARBA00023295"/>
    </source>
</evidence>
<dbReference type="InterPro" id="IPR008264">
    <property type="entry name" value="Beta_glucanase"/>
</dbReference>
<evidence type="ECO:0000256" key="6">
    <source>
        <dbReference type="ARBA" id="ARBA00022729"/>
    </source>
</evidence>
<evidence type="ECO:0000313" key="11">
    <source>
        <dbReference type="EMBL" id="MEE6259146.1"/>
    </source>
</evidence>
<comment type="subcellular location">
    <subcellularLocation>
        <location evidence="2">Secreted</location>
    </subcellularLocation>
</comment>
<comment type="caution">
    <text evidence="11">The sequence shown here is derived from an EMBL/GenBank/DDBJ whole genome shotgun (WGS) entry which is preliminary data.</text>
</comment>
<proteinExistence type="inferred from homology"/>
<dbReference type="InterPro" id="IPR013320">
    <property type="entry name" value="ConA-like_dom_sf"/>
</dbReference>
<evidence type="ECO:0000256" key="3">
    <source>
        <dbReference type="ARBA" id="ARBA00006865"/>
    </source>
</evidence>
<dbReference type="NCBIfam" id="NF033679">
    <property type="entry name" value="DNRLRE_dom"/>
    <property type="match status" value="1"/>
</dbReference>
<dbReference type="SUPFAM" id="SSF49899">
    <property type="entry name" value="Concanavalin A-like lectins/glucanases"/>
    <property type="match status" value="1"/>
</dbReference>
<dbReference type="EC" id="3.2.1.73" evidence="4"/>
<evidence type="ECO:0000256" key="4">
    <source>
        <dbReference type="ARBA" id="ARBA00012690"/>
    </source>
</evidence>
<dbReference type="Pfam" id="PF24517">
    <property type="entry name" value="CBM96"/>
    <property type="match status" value="1"/>
</dbReference>
<gene>
    <name evidence="11" type="ORF">V1633_11685</name>
</gene>
<dbReference type="RefSeq" id="WP_331214277.1">
    <property type="nucleotide sequence ID" value="NZ_JAZGQK010000009.1"/>
</dbReference>
<keyword evidence="8" id="KW-0326">Glycosidase</keyword>
<sequence length="450" mass="49337">MRTTRGWSAGGLAAATMVTVLLSSATGPARADQTNTRQGSAAAQATTATFGATADTTYTPISADGDNGVKTTLASCPQSCEGNSNGERQPALAFTVQGLPANATNIRASLELYSWQAFSAGTTVHRATGSADGPGTWANRPTLGAALATRASVAVGYNSWDVSTAVTGNGGYTFALRQSTYNNRVYWPSREHQTTSIRPRLVVTYDTATDPWQLVWSDEFNGTALDTTKWDARNNAYTDYDLPCITNRPENVFVSGGNLTLRVRKEQYACGGGGTKQYTTAYLATDKTNQTFTYGRFEMRAKSPTGPTNSKGLWPAFWMRPQTGGNGEIDVVELQGGAQYYRTPVQAIFYSYQPQVKQDHRYAMPTGHPADGFHTYTTEWEPNAIRWYVDGVQVWERTPATTPWFNEVFHKPYHLRLNFQVGGWLGDPDATTVLPADFQVDYIRVYQRTS</sequence>
<dbReference type="EMBL" id="JAZGQK010000009">
    <property type="protein sequence ID" value="MEE6259146.1"/>
    <property type="molecule type" value="Genomic_DNA"/>
</dbReference>
<keyword evidence="12" id="KW-1185">Reference proteome</keyword>
<feature type="signal peptide" evidence="9">
    <location>
        <begin position="1"/>
        <end position="31"/>
    </location>
</feature>
<evidence type="ECO:0000256" key="9">
    <source>
        <dbReference type="SAM" id="SignalP"/>
    </source>
</evidence>
<keyword evidence="6 9" id="KW-0732">Signal</keyword>
<comment type="catalytic activity">
    <reaction evidence="1">
        <text>Hydrolysis of (1-&gt;4)-beta-D-glucosidic linkages in beta-D-glucans containing (1-&gt;3)- and (1-&gt;4)-bonds.</text>
        <dbReference type="EC" id="3.2.1.73"/>
    </reaction>
</comment>
<dbReference type="PANTHER" id="PTHR10963">
    <property type="entry name" value="GLYCOSYL HYDROLASE-RELATED"/>
    <property type="match status" value="1"/>
</dbReference>
<feature type="chain" id="PRO_5046630735" description="licheninase" evidence="9">
    <location>
        <begin position="32"/>
        <end position="450"/>
    </location>
</feature>
<evidence type="ECO:0000256" key="7">
    <source>
        <dbReference type="ARBA" id="ARBA00022801"/>
    </source>
</evidence>
<feature type="domain" description="GH16" evidence="10">
    <location>
        <begin position="203"/>
        <end position="450"/>
    </location>
</feature>
<evidence type="ECO:0000256" key="2">
    <source>
        <dbReference type="ARBA" id="ARBA00004613"/>
    </source>
</evidence>
<keyword evidence="5" id="KW-0964">Secreted</keyword>
<dbReference type="InterPro" id="IPR000757">
    <property type="entry name" value="Beta-glucanase-like"/>
</dbReference>
<dbReference type="PROSITE" id="PS51762">
    <property type="entry name" value="GH16_2"/>
    <property type="match status" value="1"/>
</dbReference>
<organism evidence="11 12">
    <name type="scientific">Plantactinospora sonchi</name>
    <dbReference type="NCBI Taxonomy" id="1544735"/>
    <lineage>
        <taxon>Bacteria</taxon>
        <taxon>Bacillati</taxon>
        <taxon>Actinomycetota</taxon>
        <taxon>Actinomycetes</taxon>
        <taxon>Micromonosporales</taxon>
        <taxon>Micromonosporaceae</taxon>
        <taxon>Plantactinospora</taxon>
    </lineage>
</organism>
<comment type="similarity">
    <text evidence="3">Belongs to the glycosyl hydrolase 16 family.</text>
</comment>
<dbReference type="InterPro" id="IPR055372">
    <property type="entry name" value="CBM96"/>
</dbReference>
<dbReference type="Gene3D" id="2.60.120.200">
    <property type="match status" value="1"/>
</dbReference>
<keyword evidence="7" id="KW-0378">Hydrolase</keyword>
<protein>
    <recommendedName>
        <fullName evidence="4">licheninase</fullName>
        <ecNumber evidence="4">3.2.1.73</ecNumber>
    </recommendedName>
</protein>
<dbReference type="Proteomes" id="UP001332243">
    <property type="component" value="Unassembled WGS sequence"/>
</dbReference>
<accession>A0ABU7RRV7</accession>
<evidence type="ECO:0000256" key="5">
    <source>
        <dbReference type="ARBA" id="ARBA00022525"/>
    </source>
</evidence>
<evidence type="ECO:0000313" key="12">
    <source>
        <dbReference type="Proteomes" id="UP001332243"/>
    </source>
</evidence>
<dbReference type="InterPro" id="IPR050546">
    <property type="entry name" value="Glycosyl_Hydrlase_16"/>
</dbReference>
<dbReference type="PRINTS" id="PR00737">
    <property type="entry name" value="GLHYDRLASE16"/>
</dbReference>